<gene>
    <name evidence="4" type="ORF">EVB00_00080</name>
</gene>
<dbReference type="AlphaFoldDB" id="A0A520MD22"/>
<protein>
    <submittedName>
        <fullName evidence="4">Glycoside hydrolase family 16 protein</fullName>
    </submittedName>
</protein>
<keyword evidence="2" id="KW-0732">Signal</keyword>
<dbReference type="Pfam" id="PF00722">
    <property type="entry name" value="Glyco_hydro_16"/>
    <property type="match status" value="1"/>
</dbReference>
<dbReference type="Proteomes" id="UP000318359">
    <property type="component" value="Unassembled WGS sequence"/>
</dbReference>
<feature type="chain" id="PRO_5022086920" evidence="2">
    <location>
        <begin position="18"/>
        <end position="323"/>
    </location>
</feature>
<feature type="domain" description="GH16" evidence="3">
    <location>
        <begin position="51"/>
        <end position="323"/>
    </location>
</feature>
<comment type="similarity">
    <text evidence="1">Belongs to the glycosyl hydrolase 16 family.</text>
</comment>
<dbReference type="EMBL" id="SHBM01000001">
    <property type="protein sequence ID" value="RZO19104.1"/>
    <property type="molecule type" value="Genomic_DNA"/>
</dbReference>
<dbReference type="PANTHER" id="PTHR10963:SF60">
    <property type="entry name" value="GRAM-NEGATIVE BACTERIA-BINDING PROTEIN 1-RELATED"/>
    <property type="match status" value="1"/>
</dbReference>
<evidence type="ECO:0000256" key="2">
    <source>
        <dbReference type="SAM" id="SignalP"/>
    </source>
</evidence>
<accession>A0A520MD22</accession>
<dbReference type="CDD" id="cd08023">
    <property type="entry name" value="GH16_laminarinase_like"/>
    <property type="match status" value="1"/>
</dbReference>
<dbReference type="PANTHER" id="PTHR10963">
    <property type="entry name" value="GLYCOSYL HYDROLASE-RELATED"/>
    <property type="match status" value="1"/>
</dbReference>
<dbReference type="GO" id="GO:0005975">
    <property type="term" value="P:carbohydrate metabolic process"/>
    <property type="evidence" value="ECO:0007669"/>
    <property type="project" value="InterPro"/>
</dbReference>
<dbReference type="InterPro" id="IPR050546">
    <property type="entry name" value="Glycosyl_Hydrlase_16"/>
</dbReference>
<reference evidence="4 5" key="1">
    <citation type="submission" date="2019-02" db="EMBL/GenBank/DDBJ databases">
        <title>Prokaryotic population dynamics and viral predation in marine succession experiment using metagenomics: the confinement effect.</title>
        <authorList>
            <person name="Haro-Moreno J.M."/>
            <person name="Rodriguez-Valera F."/>
            <person name="Lopez-Perez M."/>
        </authorList>
    </citation>
    <scope>NUCLEOTIDE SEQUENCE [LARGE SCALE GENOMIC DNA]</scope>
    <source>
        <strain evidence="4">MED-G167</strain>
    </source>
</reference>
<dbReference type="InterPro" id="IPR013320">
    <property type="entry name" value="ConA-like_dom_sf"/>
</dbReference>
<dbReference type="Gene3D" id="2.60.120.200">
    <property type="match status" value="1"/>
</dbReference>
<evidence type="ECO:0000313" key="4">
    <source>
        <dbReference type="EMBL" id="RZO19104.1"/>
    </source>
</evidence>
<sequence>MKIFLFLIIFTSSFLFANKEDEILSQTTINSIAYQEDKTSYCRDRSNPELLDWSQEFSEPSLSKDYWRYRVSNGFTENGQYISGWGNDELQYYTRPDRKNKKNHTSDNLFIEDGLLKIQPIYSTKSYLGFNFTSARIDTRYLKSFTYPSRITICFKVPRGGGFWPAFWLMPVEDIKWPQGGEIDIMEHRGRISNIASSALHFGEAYNDKSTLVGETLIPKKVRFIDKFHSISLEWRENELKFYLDNEKQPYFSVKNTDDFFSKYGYPFNRNYYMILNVAAGGIYDDYWIDKGTFCNDKECSNMKNPDNHRLLVDWIEYEKLDK</sequence>
<evidence type="ECO:0000313" key="5">
    <source>
        <dbReference type="Proteomes" id="UP000318359"/>
    </source>
</evidence>
<feature type="signal peptide" evidence="2">
    <location>
        <begin position="1"/>
        <end position="17"/>
    </location>
</feature>
<dbReference type="InterPro" id="IPR000757">
    <property type="entry name" value="Beta-glucanase-like"/>
</dbReference>
<name>A0A520MD22_9GAMM</name>
<keyword evidence="4" id="KW-0378">Hydrolase</keyword>
<evidence type="ECO:0000259" key="3">
    <source>
        <dbReference type="PROSITE" id="PS51762"/>
    </source>
</evidence>
<proteinExistence type="inferred from homology"/>
<evidence type="ECO:0000256" key="1">
    <source>
        <dbReference type="ARBA" id="ARBA00006865"/>
    </source>
</evidence>
<dbReference type="SUPFAM" id="SSF49899">
    <property type="entry name" value="Concanavalin A-like lectins/glucanases"/>
    <property type="match status" value="1"/>
</dbReference>
<dbReference type="PROSITE" id="PS51762">
    <property type="entry name" value="GH16_2"/>
    <property type="match status" value="1"/>
</dbReference>
<dbReference type="GO" id="GO:0004553">
    <property type="term" value="F:hydrolase activity, hydrolyzing O-glycosyl compounds"/>
    <property type="evidence" value="ECO:0007669"/>
    <property type="project" value="InterPro"/>
</dbReference>
<comment type="caution">
    <text evidence="4">The sequence shown here is derived from an EMBL/GenBank/DDBJ whole genome shotgun (WGS) entry which is preliminary data.</text>
</comment>
<organism evidence="4 5">
    <name type="scientific">SAR86 cluster bacterium</name>
    <dbReference type="NCBI Taxonomy" id="2030880"/>
    <lineage>
        <taxon>Bacteria</taxon>
        <taxon>Pseudomonadati</taxon>
        <taxon>Pseudomonadota</taxon>
        <taxon>Gammaproteobacteria</taxon>
        <taxon>SAR86 cluster</taxon>
    </lineage>
</organism>